<evidence type="ECO:0000313" key="3">
    <source>
        <dbReference type="Proteomes" id="UP001383192"/>
    </source>
</evidence>
<evidence type="ECO:0000313" key="2">
    <source>
        <dbReference type="EMBL" id="KAK7047410.1"/>
    </source>
</evidence>
<gene>
    <name evidence="2" type="ORF">VNI00_006641</name>
</gene>
<proteinExistence type="predicted"/>
<dbReference type="Proteomes" id="UP001383192">
    <property type="component" value="Unassembled WGS sequence"/>
</dbReference>
<dbReference type="Gene3D" id="3.30.900.20">
    <property type="match status" value="1"/>
</dbReference>
<sequence length="388" mass="42656">MPLLAAPLPPGSAMPPINLSRKTNGTQQSIIEVEEETQAVTSRIPTVRLDIQVIDDSIAAKLATSLINHVLFLKSQVPLPIMILNKQRQTNPKADKPRLELLNTLDILSSHLDTTFTALSTAFAKCKSPASTQPAYLAILVGPSISSAKTKVIFGVDGLEAKVWGVRDDLPAEDEDHEDASEESEDAQEADGSESECDSHSGDDLPDDSESESGEEEETSEDEQPPTKQPPLSHSSPSQNPSRRQPHLVSAPPHAEQQQILHRADRHFSNTLARAEGEGRGMSAEMAPTHTHILIRAPRRYTHPAWIPKQNIGKTMDRVLEEFLVDLQGNAPEEKSKKTLKKTNKVEGVWVTARDTHAIAVPSDAPAAVEEDDEMIWWSWDRELVGFN</sequence>
<keyword evidence="3" id="KW-1185">Reference proteome</keyword>
<accession>A0AAW0D740</accession>
<organism evidence="2 3">
    <name type="scientific">Paramarasmius palmivorus</name>
    <dbReference type="NCBI Taxonomy" id="297713"/>
    <lineage>
        <taxon>Eukaryota</taxon>
        <taxon>Fungi</taxon>
        <taxon>Dikarya</taxon>
        <taxon>Basidiomycota</taxon>
        <taxon>Agaricomycotina</taxon>
        <taxon>Agaricomycetes</taxon>
        <taxon>Agaricomycetidae</taxon>
        <taxon>Agaricales</taxon>
        <taxon>Marasmiineae</taxon>
        <taxon>Marasmiaceae</taxon>
        <taxon>Paramarasmius</taxon>
    </lineage>
</organism>
<feature type="compositionally biased region" description="Acidic residues" evidence="1">
    <location>
        <begin position="172"/>
        <end position="196"/>
    </location>
</feature>
<feature type="compositionally biased region" description="Low complexity" evidence="1">
    <location>
        <begin position="230"/>
        <end position="243"/>
    </location>
</feature>
<name>A0AAW0D740_9AGAR</name>
<feature type="compositionally biased region" description="Acidic residues" evidence="1">
    <location>
        <begin position="204"/>
        <end position="224"/>
    </location>
</feature>
<dbReference type="EMBL" id="JAYKXP010000020">
    <property type="protein sequence ID" value="KAK7047410.1"/>
    <property type="molecule type" value="Genomic_DNA"/>
</dbReference>
<protein>
    <submittedName>
        <fullName evidence="2">Uncharacterized protein</fullName>
    </submittedName>
</protein>
<reference evidence="2 3" key="1">
    <citation type="submission" date="2024-01" db="EMBL/GenBank/DDBJ databases">
        <title>A draft genome for a cacao thread blight-causing isolate of Paramarasmius palmivorus.</title>
        <authorList>
            <person name="Baruah I.K."/>
            <person name="Bukari Y."/>
            <person name="Amoako-Attah I."/>
            <person name="Meinhardt L.W."/>
            <person name="Bailey B.A."/>
            <person name="Cohen S.P."/>
        </authorList>
    </citation>
    <scope>NUCLEOTIDE SEQUENCE [LARGE SCALE GENOMIC DNA]</scope>
    <source>
        <strain evidence="2 3">GH-12</strain>
    </source>
</reference>
<feature type="region of interest" description="Disordered" evidence="1">
    <location>
        <begin position="172"/>
        <end position="259"/>
    </location>
</feature>
<dbReference type="AlphaFoldDB" id="A0AAW0D740"/>
<evidence type="ECO:0000256" key="1">
    <source>
        <dbReference type="SAM" id="MobiDB-lite"/>
    </source>
</evidence>
<feature type="region of interest" description="Disordered" evidence="1">
    <location>
        <begin position="1"/>
        <end position="23"/>
    </location>
</feature>
<dbReference type="InterPro" id="IPR053729">
    <property type="entry name" value="MAD2L1BP_domain_sf"/>
</dbReference>
<comment type="caution">
    <text evidence="2">The sequence shown here is derived from an EMBL/GenBank/DDBJ whole genome shotgun (WGS) entry which is preliminary data.</text>
</comment>